<sequence>MPENMCLISCASLAVLYCQGLRACNMRKLGGKTPDTGPPFALHRSTFHPVRLLHLKSTGTRCCYTEE</sequence>
<dbReference type="AlphaFoldDB" id="A0A2M4DJJ3"/>
<accession>A0A2M4DJJ3</accession>
<feature type="chain" id="PRO_5014740336" evidence="1">
    <location>
        <begin position="24"/>
        <end position="67"/>
    </location>
</feature>
<evidence type="ECO:0000256" key="1">
    <source>
        <dbReference type="SAM" id="SignalP"/>
    </source>
</evidence>
<proteinExistence type="predicted"/>
<keyword evidence="1" id="KW-0732">Signal</keyword>
<protein>
    <submittedName>
        <fullName evidence="2">Putative secreted protein</fullName>
    </submittedName>
</protein>
<reference evidence="2" key="1">
    <citation type="submission" date="2018-01" db="EMBL/GenBank/DDBJ databases">
        <title>An insight into the sialome of Amazonian anophelines.</title>
        <authorList>
            <person name="Ribeiro J.M."/>
            <person name="Scarpassa V."/>
            <person name="Calvo E."/>
        </authorList>
    </citation>
    <scope>NUCLEOTIDE SEQUENCE</scope>
</reference>
<feature type="signal peptide" evidence="1">
    <location>
        <begin position="1"/>
        <end position="23"/>
    </location>
</feature>
<name>A0A2M4DJJ3_ANODA</name>
<evidence type="ECO:0000313" key="2">
    <source>
        <dbReference type="EMBL" id="MBW77348.1"/>
    </source>
</evidence>
<dbReference type="EMBL" id="GGFL01013170">
    <property type="protein sequence ID" value="MBW77348.1"/>
    <property type="molecule type" value="Transcribed_RNA"/>
</dbReference>
<organism evidence="2">
    <name type="scientific">Anopheles darlingi</name>
    <name type="common">Mosquito</name>
    <dbReference type="NCBI Taxonomy" id="43151"/>
    <lineage>
        <taxon>Eukaryota</taxon>
        <taxon>Metazoa</taxon>
        <taxon>Ecdysozoa</taxon>
        <taxon>Arthropoda</taxon>
        <taxon>Hexapoda</taxon>
        <taxon>Insecta</taxon>
        <taxon>Pterygota</taxon>
        <taxon>Neoptera</taxon>
        <taxon>Endopterygota</taxon>
        <taxon>Diptera</taxon>
        <taxon>Nematocera</taxon>
        <taxon>Culicoidea</taxon>
        <taxon>Culicidae</taxon>
        <taxon>Anophelinae</taxon>
        <taxon>Anopheles</taxon>
    </lineage>
</organism>